<evidence type="ECO:0000256" key="17">
    <source>
        <dbReference type="PROSITE-ProRule" id="PRU10141"/>
    </source>
</evidence>
<keyword evidence="5" id="KW-0723">Serine/threonine-protein kinase</keyword>
<dbReference type="InterPro" id="IPR050528">
    <property type="entry name" value="L-type_Lectin-RKs"/>
</dbReference>
<feature type="chain" id="PRO_5003775299" description="non-specific serine/threonine protein kinase" evidence="19">
    <location>
        <begin position="19"/>
        <end position="466"/>
    </location>
</feature>
<dbReference type="GO" id="GO:0006952">
    <property type="term" value="P:defense response"/>
    <property type="evidence" value="ECO:0007669"/>
    <property type="project" value="UniProtKB-ARBA"/>
</dbReference>
<dbReference type="PROSITE" id="PS00107">
    <property type="entry name" value="PROTEIN_KINASE_ATP"/>
    <property type="match status" value="1"/>
</dbReference>
<evidence type="ECO:0000259" key="20">
    <source>
        <dbReference type="PROSITE" id="PS50011"/>
    </source>
</evidence>
<evidence type="ECO:0000256" key="3">
    <source>
        <dbReference type="ARBA" id="ARBA00010217"/>
    </source>
</evidence>
<keyword evidence="6" id="KW-0808">Transferase</keyword>
<evidence type="ECO:0000256" key="2">
    <source>
        <dbReference type="ARBA" id="ARBA00008536"/>
    </source>
</evidence>
<dbReference type="PROSITE" id="PS50011">
    <property type="entry name" value="PROTEIN_KINASE_DOM"/>
    <property type="match status" value="1"/>
</dbReference>
<evidence type="ECO:0000313" key="21">
    <source>
        <dbReference type="EnsemblPlants" id="OB09G11820.1"/>
    </source>
</evidence>
<dbReference type="InterPro" id="IPR011009">
    <property type="entry name" value="Kinase-like_dom_sf"/>
</dbReference>
<comment type="similarity">
    <text evidence="2">In the N-terminal section; belongs to the leguminous lectin family.</text>
</comment>
<reference evidence="21" key="1">
    <citation type="journal article" date="2013" name="Nat. Commun.">
        <title>Whole-genome sequencing of Oryza brachyantha reveals mechanisms underlying Oryza genome evolution.</title>
        <authorList>
            <person name="Chen J."/>
            <person name="Huang Q."/>
            <person name="Gao D."/>
            <person name="Wang J."/>
            <person name="Lang Y."/>
            <person name="Liu T."/>
            <person name="Li B."/>
            <person name="Bai Z."/>
            <person name="Luis Goicoechea J."/>
            <person name="Liang C."/>
            <person name="Chen C."/>
            <person name="Zhang W."/>
            <person name="Sun S."/>
            <person name="Liao Y."/>
            <person name="Zhang X."/>
            <person name="Yang L."/>
            <person name="Song C."/>
            <person name="Wang M."/>
            <person name="Shi J."/>
            <person name="Liu G."/>
            <person name="Liu J."/>
            <person name="Zhou H."/>
            <person name="Zhou W."/>
            <person name="Yu Q."/>
            <person name="An N."/>
            <person name="Chen Y."/>
            <person name="Cai Q."/>
            <person name="Wang B."/>
            <person name="Liu B."/>
            <person name="Min J."/>
            <person name="Huang Y."/>
            <person name="Wu H."/>
            <person name="Li Z."/>
            <person name="Zhang Y."/>
            <person name="Yin Y."/>
            <person name="Song W."/>
            <person name="Jiang J."/>
            <person name="Jackson S.A."/>
            <person name="Wing R.A."/>
            <person name="Wang J."/>
            <person name="Chen M."/>
        </authorList>
    </citation>
    <scope>NUCLEOTIDE SEQUENCE [LARGE SCALE GENOMIC DNA]</scope>
    <source>
        <strain evidence="21">cv. IRGC 101232</strain>
    </source>
</reference>
<evidence type="ECO:0000256" key="5">
    <source>
        <dbReference type="ARBA" id="ARBA00022527"/>
    </source>
</evidence>
<dbReference type="PANTHER" id="PTHR27007">
    <property type="match status" value="1"/>
</dbReference>
<accession>J3MW03</accession>
<dbReference type="InterPro" id="IPR020635">
    <property type="entry name" value="Tyr_kinase_cat_dom"/>
</dbReference>
<evidence type="ECO:0000256" key="14">
    <source>
        <dbReference type="ARBA" id="ARBA00023136"/>
    </source>
</evidence>
<feature type="binding site" evidence="17">
    <location>
        <position position="372"/>
    </location>
    <ligand>
        <name>ATP</name>
        <dbReference type="ChEBI" id="CHEBI:30616"/>
    </ligand>
</feature>
<keyword evidence="11" id="KW-0418">Kinase</keyword>
<dbReference type="CDD" id="cd06899">
    <property type="entry name" value="lectin_legume_LecRK_Arcelin_ConA"/>
    <property type="match status" value="1"/>
</dbReference>
<evidence type="ECO:0000256" key="7">
    <source>
        <dbReference type="ARBA" id="ARBA00022692"/>
    </source>
</evidence>
<keyword evidence="12 17" id="KW-0067">ATP-binding</keyword>
<dbReference type="Pfam" id="PF00139">
    <property type="entry name" value="Lectin_legB"/>
    <property type="match status" value="1"/>
</dbReference>
<evidence type="ECO:0000256" key="16">
    <source>
        <dbReference type="ARBA" id="ARBA00023180"/>
    </source>
</evidence>
<keyword evidence="16" id="KW-0325">Glycoprotein</keyword>
<dbReference type="GO" id="GO:0004674">
    <property type="term" value="F:protein serine/threonine kinase activity"/>
    <property type="evidence" value="ECO:0007669"/>
    <property type="project" value="UniProtKB-KW"/>
</dbReference>
<keyword evidence="10 17" id="KW-0547">Nucleotide-binding</keyword>
<dbReference type="Gramene" id="OB09G11820.1">
    <property type="protein sequence ID" value="OB09G11820.1"/>
    <property type="gene ID" value="OB09G11820"/>
</dbReference>
<name>J3MW03_ORYBR</name>
<keyword evidence="15" id="KW-0675">Receptor</keyword>
<dbReference type="InterPro" id="IPR001245">
    <property type="entry name" value="Ser-Thr/Tyr_kinase_cat_dom"/>
</dbReference>
<evidence type="ECO:0000256" key="18">
    <source>
        <dbReference type="SAM" id="Phobius"/>
    </source>
</evidence>
<evidence type="ECO:0000256" key="6">
    <source>
        <dbReference type="ARBA" id="ARBA00022679"/>
    </source>
</evidence>
<dbReference type="SUPFAM" id="SSF56112">
    <property type="entry name" value="Protein kinase-like (PK-like)"/>
    <property type="match status" value="1"/>
</dbReference>
<dbReference type="InterPro" id="IPR017441">
    <property type="entry name" value="Protein_kinase_ATP_BS"/>
</dbReference>
<proteinExistence type="inferred from homology"/>
<dbReference type="Proteomes" id="UP000006038">
    <property type="component" value="Chromosome 9"/>
</dbReference>
<evidence type="ECO:0000256" key="19">
    <source>
        <dbReference type="SAM" id="SignalP"/>
    </source>
</evidence>
<dbReference type="InterPro" id="IPR001220">
    <property type="entry name" value="Legume_lectin_dom"/>
</dbReference>
<feature type="signal peptide" evidence="19">
    <location>
        <begin position="1"/>
        <end position="18"/>
    </location>
</feature>
<organism evidence="21">
    <name type="scientific">Oryza brachyantha</name>
    <name type="common">malo sina</name>
    <dbReference type="NCBI Taxonomy" id="4533"/>
    <lineage>
        <taxon>Eukaryota</taxon>
        <taxon>Viridiplantae</taxon>
        <taxon>Streptophyta</taxon>
        <taxon>Embryophyta</taxon>
        <taxon>Tracheophyta</taxon>
        <taxon>Spermatophyta</taxon>
        <taxon>Magnoliopsida</taxon>
        <taxon>Liliopsida</taxon>
        <taxon>Poales</taxon>
        <taxon>Poaceae</taxon>
        <taxon>BOP clade</taxon>
        <taxon>Oryzoideae</taxon>
        <taxon>Oryzeae</taxon>
        <taxon>Oryzinae</taxon>
        <taxon>Oryza</taxon>
    </lineage>
</organism>
<dbReference type="FunFam" id="2.60.120.200:FF:000051">
    <property type="entry name" value="L-type lectin-domain containing receptor kinase V.9"/>
    <property type="match status" value="1"/>
</dbReference>
<dbReference type="Gene3D" id="1.10.510.10">
    <property type="entry name" value="Transferase(Phosphotransferase) domain 1"/>
    <property type="match status" value="1"/>
</dbReference>
<evidence type="ECO:0000256" key="12">
    <source>
        <dbReference type="ARBA" id="ARBA00022840"/>
    </source>
</evidence>
<keyword evidence="8 19" id="KW-0732">Signal</keyword>
<evidence type="ECO:0000313" key="22">
    <source>
        <dbReference type="Proteomes" id="UP000006038"/>
    </source>
</evidence>
<dbReference type="GO" id="GO:0004713">
    <property type="term" value="F:protein tyrosine kinase activity"/>
    <property type="evidence" value="ECO:0007669"/>
    <property type="project" value="InterPro"/>
</dbReference>
<protein>
    <recommendedName>
        <fullName evidence="4">non-specific serine/threonine protein kinase</fullName>
        <ecNumber evidence="4">2.7.11.1</ecNumber>
    </recommendedName>
</protein>
<evidence type="ECO:0000256" key="15">
    <source>
        <dbReference type="ARBA" id="ARBA00023170"/>
    </source>
</evidence>
<comment type="similarity">
    <text evidence="3">In the C-terminal section; belongs to the protein kinase superfamily. Ser/Thr protein kinase family.</text>
</comment>
<dbReference type="InterPro" id="IPR013320">
    <property type="entry name" value="ConA-like_dom_sf"/>
</dbReference>
<keyword evidence="22" id="KW-1185">Reference proteome</keyword>
<dbReference type="Pfam" id="PF07714">
    <property type="entry name" value="PK_Tyr_Ser-Thr"/>
    <property type="match status" value="1"/>
</dbReference>
<dbReference type="GO" id="GO:0051707">
    <property type="term" value="P:response to other organism"/>
    <property type="evidence" value="ECO:0007669"/>
    <property type="project" value="UniProtKB-ARBA"/>
</dbReference>
<evidence type="ECO:0000256" key="1">
    <source>
        <dbReference type="ARBA" id="ARBA00004479"/>
    </source>
</evidence>
<evidence type="ECO:0000256" key="13">
    <source>
        <dbReference type="ARBA" id="ARBA00022989"/>
    </source>
</evidence>
<dbReference type="InterPro" id="IPR000719">
    <property type="entry name" value="Prot_kinase_dom"/>
</dbReference>
<feature type="transmembrane region" description="Helical" evidence="18">
    <location>
        <begin position="288"/>
        <end position="309"/>
    </location>
</feature>
<keyword evidence="14 18" id="KW-0472">Membrane</keyword>
<dbReference type="SMART" id="SM00219">
    <property type="entry name" value="TyrKc"/>
    <property type="match status" value="1"/>
</dbReference>
<evidence type="ECO:0000256" key="10">
    <source>
        <dbReference type="ARBA" id="ARBA00022741"/>
    </source>
</evidence>
<dbReference type="SUPFAM" id="SSF49899">
    <property type="entry name" value="Concanavalin A-like lectins/glucanases"/>
    <property type="match status" value="1"/>
</dbReference>
<dbReference type="GO" id="GO:0030246">
    <property type="term" value="F:carbohydrate binding"/>
    <property type="evidence" value="ECO:0007669"/>
    <property type="project" value="UniProtKB-KW"/>
</dbReference>
<dbReference type="EC" id="2.7.11.1" evidence="4"/>
<dbReference type="GO" id="GO:0005524">
    <property type="term" value="F:ATP binding"/>
    <property type="evidence" value="ECO:0007669"/>
    <property type="project" value="UniProtKB-UniRule"/>
</dbReference>
<dbReference type="GO" id="GO:0016020">
    <property type="term" value="C:membrane"/>
    <property type="evidence" value="ECO:0007669"/>
    <property type="project" value="UniProtKB-SubCell"/>
</dbReference>
<keyword evidence="7 18" id="KW-0812">Transmembrane</keyword>
<evidence type="ECO:0000256" key="4">
    <source>
        <dbReference type="ARBA" id="ARBA00012513"/>
    </source>
</evidence>
<keyword evidence="9" id="KW-0430">Lectin</keyword>
<dbReference type="Gene3D" id="2.60.120.200">
    <property type="match status" value="1"/>
</dbReference>
<evidence type="ECO:0000256" key="8">
    <source>
        <dbReference type="ARBA" id="ARBA00022729"/>
    </source>
</evidence>
<evidence type="ECO:0000256" key="9">
    <source>
        <dbReference type="ARBA" id="ARBA00022734"/>
    </source>
</evidence>
<keyword evidence="13 18" id="KW-1133">Transmembrane helix</keyword>
<reference evidence="21" key="2">
    <citation type="submission" date="2013-04" db="UniProtKB">
        <authorList>
            <consortium name="EnsemblPlants"/>
        </authorList>
    </citation>
    <scope>IDENTIFICATION</scope>
</reference>
<feature type="domain" description="Protein kinase" evidence="20">
    <location>
        <begin position="343"/>
        <end position="466"/>
    </location>
</feature>
<dbReference type="AlphaFoldDB" id="J3MW03"/>
<comment type="subcellular location">
    <subcellularLocation>
        <location evidence="1">Membrane</location>
        <topology evidence="1">Single-pass type I membrane protein</topology>
    </subcellularLocation>
</comment>
<sequence>MKLLLFFFFLWLIQQVHGDDKFVYSGFADSSKLILDGAAMVTPDGLLDLTNGSARLKGHATHPTPLRFRDGVSSPVQSFSISFVFGIISPRPSNGFALFISPGKNFSDALPTQYLGLLGDRNDGAETNRVFAVELDTIQNSEFQDIDDNHVGVDINSLRSVRSHPAGYYDGQGVFKNLSLVNGGPMQVWVDHDRAATRVDVTMAPLSFAIARPSRPLISADCNLSAVITELAYVGFSSAAGKANARHYVLGWSLAMNGPAPAIDTTKLPKMPVGRVLGSKDWSKVIEIVAPLATAAFILTVGGTILVLATRYQRYKELREDWEVEFGPHRFSYKDLFRATEGFRNKNLLGSGGFGRVYKGVLPRSSLEVAVKRVSHNSTQGMKEFITEVVSIGHLQHRNLVPLLGYCRRNDELLVYEFMPNGGLDKYLFSEDGKPALSWAQRVGIIKDIASSLLYLHHECEKVIVH</sequence>
<dbReference type="FunFam" id="3.30.200.20:FF:000112">
    <property type="entry name" value="Lectin-domain containing receptor kinase A4.3"/>
    <property type="match status" value="1"/>
</dbReference>
<evidence type="ECO:0000256" key="11">
    <source>
        <dbReference type="ARBA" id="ARBA00022777"/>
    </source>
</evidence>
<dbReference type="Gene3D" id="3.30.200.20">
    <property type="entry name" value="Phosphorylase Kinase, domain 1"/>
    <property type="match status" value="1"/>
</dbReference>
<dbReference type="HOGENOM" id="CLU_000288_62_3_1"/>
<dbReference type="EnsemblPlants" id="OB09G11820.1">
    <property type="protein sequence ID" value="OB09G11820.1"/>
    <property type="gene ID" value="OB09G11820"/>
</dbReference>
<dbReference type="eggNOG" id="ENOG502QSJ4">
    <property type="taxonomic scope" value="Eukaryota"/>
</dbReference>